<dbReference type="EMBL" id="BMKG01000017">
    <property type="protein sequence ID" value="GGC13080.1"/>
    <property type="molecule type" value="Genomic_DNA"/>
</dbReference>
<accession>A0A6I3SYD4</accession>
<dbReference type="Proteomes" id="UP000430634">
    <property type="component" value="Unassembled WGS sequence"/>
</dbReference>
<reference evidence="1" key="4">
    <citation type="submission" date="2024-05" db="EMBL/GenBank/DDBJ databases">
        <authorList>
            <person name="Sun Q."/>
            <person name="Zhou Y."/>
        </authorList>
    </citation>
    <scope>NUCLEOTIDE SEQUENCE</scope>
    <source>
        <strain evidence="1">CGMCC 1.15931</strain>
    </source>
</reference>
<reference evidence="4" key="2">
    <citation type="journal article" date="2019" name="Int. J. Syst. Evol. Microbiol.">
        <title>The Global Catalogue of Microorganisms (GCM) 10K type strain sequencing project: providing services to taxonomists for standard genome sequencing and annotation.</title>
        <authorList>
            <consortium name="The Broad Institute Genomics Platform"/>
            <consortium name="The Broad Institute Genome Sequencing Center for Infectious Disease"/>
            <person name="Wu L."/>
            <person name="Ma J."/>
        </authorList>
    </citation>
    <scope>NUCLEOTIDE SEQUENCE [LARGE SCALE GENOMIC DNA]</scope>
    <source>
        <strain evidence="4">CGMCC 1.15931</strain>
    </source>
</reference>
<proteinExistence type="predicted"/>
<sequence>MSRSQRGIARRPSFAAVREAFPSRKVVSREMLFEEIGIEALMHDPAYENTCAIRMSYALTKAGVVLRKGGLKFNKGPFAGRRIEPGMRKLSEHLVELWGPPQSFAVNAEAVDALTLQQGVVSFFFGEMLSAGAAQGHIDLLMPRWPGFEECANTCYFGSDKKIWFWPLP</sequence>
<keyword evidence="4" id="KW-1185">Reference proteome</keyword>
<reference evidence="2 3" key="3">
    <citation type="submission" date="2019-11" db="EMBL/GenBank/DDBJ databases">
        <title>Type strains purchased from KCTC, JCM and DSMZ.</title>
        <authorList>
            <person name="Lu H."/>
        </authorList>
    </citation>
    <scope>NUCLEOTIDE SEQUENCE [LARGE SCALE GENOMIC DNA]</scope>
    <source>
        <strain evidence="2 3">KCTC 52429</strain>
    </source>
</reference>
<evidence type="ECO:0008006" key="5">
    <source>
        <dbReference type="Google" id="ProtNLM"/>
    </source>
</evidence>
<evidence type="ECO:0000313" key="2">
    <source>
        <dbReference type="EMBL" id="MTV53272.1"/>
    </source>
</evidence>
<organism evidence="2 3">
    <name type="scientific">Pseudoduganella buxea</name>
    <dbReference type="NCBI Taxonomy" id="1949069"/>
    <lineage>
        <taxon>Bacteria</taxon>
        <taxon>Pseudomonadati</taxon>
        <taxon>Pseudomonadota</taxon>
        <taxon>Betaproteobacteria</taxon>
        <taxon>Burkholderiales</taxon>
        <taxon>Oxalobacteraceae</taxon>
        <taxon>Telluria group</taxon>
        <taxon>Pseudoduganella</taxon>
    </lineage>
</organism>
<dbReference type="EMBL" id="WNKZ01000025">
    <property type="protein sequence ID" value="MTV53272.1"/>
    <property type="molecule type" value="Genomic_DNA"/>
</dbReference>
<dbReference type="AlphaFoldDB" id="A0A6I3SYD4"/>
<dbReference type="OrthoDB" id="1262040at2"/>
<dbReference type="Gene3D" id="3.90.1720.80">
    <property type="match status" value="1"/>
</dbReference>
<evidence type="ECO:0000313" key="4">
    <source>
        <dbReference type="Proteomes" id="UP000622638"/>
    </source>
</evidence>
<dbReference type="Proteomes" id="UP000622638">
    <property type="component" value="Unassembled WGS sequence"/>
</dbReference>
<dbReference type="RefSeq" id="WP_155470588.1">
    <property type="nucleotide sequence ID" value="NZ_BMKG01000017.1"/>
</dbReference>
<name>A0A6I3SYD4_9BURK</name>
<evidence type="ECO:0000313" key="1">
    <source>
        <dbReference type="EMBL" id="GGC13080.1"/>
    </source>
</evidence>
<protein>
    <recommendedName>
        <fullName evidence="5">Type VI secretion system amidase effector protein Tae4</fullName>
    </recommendedName>
</protein>
<reference evidence="1" key="1">
    <citation type="journal article" date="2014" name="Int. J. Syst. Evol. Microbiol.">
        <title>Complete genome of a new Firmicutes species belonging to the dominant human colonic microbiota ('Ruminococcus bicirculans') reveals two chromosomes and a selective capacity to utilize plant glucans.</title>
        <authorList>
            <consortium name="NISC Comparative Sequencing Program"/>
            <person name="Wegmann U."/>
            <person name="Louis P."/>
            <person name="Goesmann A."/>
            <person name="Henrissat B."/>
            <person name="Duncan S.H."/>
            <person name="Flint H.J."/>
        </authorList>
    </citation>
    <scope>NUCLEOTIDE SEQUENCE</scope>
    <source>
        <strain evidence="1">CGMCC 1.15931</strain>
    </source>
</reference>
<dbReference type="Gene3D" id="4.10.280.80">
    <property type="match status" value="1"/>
</dbReference>
<dbReference type="InterPro" id="IPR025562">
    <property type="entry name" value="Tae4"/>
</dbReference>
<gene>
    <name evidence="1" type="ORF">GCM10011572_38100</name>
    <name evidence="2" type="ORF">GM672_11060</name>
</gene>
<dbReference type="Pfam" id="PF14113">
    <property type="entry name" value="Tae4"/>
    <property type="match status" value="1"/>
</dbReference>
<evidence type="ECO:0000313" key="3">
    <source>
        <dbReference type="Proteomes" id="UP000430634"/>
    </source>
</evidence>
<comment type="caution">
    <text evidence="2">The sequence shown here is derived from an EMBL/GenBank/DDBJ whole genome shotgun (WGS) entry which is preliminary data.</text>
</comment>